<protein>
    <submittedName>
        <fullName evidence="1">Uncharacterized protein</fullName>
    </submittedName>
</protein>
<dbReference type="AlphaFoldDB" id="A5KQI9"/>
<reference evidence="1 2" key="2">
    <citation type="submission" date="2007-04" db="EMBL/GenBank/DDBJ databases">
        <title>Draft genome sequence of Ruminococcus torques (ATCC 27756).</title>
        <authorList>
            <person name="Sudarsanam P."/>
            <person name="Ley R."/>
            <person name="Guruge J."/>
            <person name="Turnbaugh P.J."/>
            <person name="Mahowald M."/>
            <person name="Liep D."/>
            <person name="Gordon J."/>
        </authorList>
    </citation>
    <scope>NUCLEOTIDE SEQUENCE [LARGE SCALE GENOMIC DNA]</scope>
    <source>
        <strain evidence="1 2">ATCC 27756</strain>
    </source>
</reference>
<evidence type="ECO:0000313" key="1">
    <source>
        <dbReference type="EMBL" id="EDK23379.1"/>
    </source>
</evidence>
<comment type="caution">
    <text evidence="1">The sequence shown here is derived from an EMBL/GenBank/DDBJ whole genome shotgun (WGS) entry which is preliminary data.</text>
</comment>
<name>A5KQI9_9FIRM</name>
<proteinExistence type="predicted"/>
<gene>
    <name evidence="1" type="ORF">RUMTOR_02527</name>
</gene>
<dbReference type="HOGENOM" id="CLU_3348261_0_0_9"/>
<reference evidence="1 2" key="1">
    <citation type="submission" date="2007-03" db="EMBL/GenBank/DDBJ databases">
        <authorList>
            <person name="Fulton L."/>
            <person name="Clifton S."/>
            <person name="Fulton B."/>
            <person name="Xu J."/>
            <person name="Minx P."/>
            <person name="Pepin K.H."/>
            <person name="Johnson M."/>
            <person name="Thiruvilangam P."/>
            <person name="Bhonagiri V."/>
            <person name="Nash W.E."/>
            <person name="Mardis E.R."/>
            <person name="Wilson R.K."/>
        </authorList>
    </citation>
    <scope>NUCLEOTIDE SEQUENCE [LARGE SCALE GENOMIC DNA]</scope>
    <source>
        <strain evidence="1 2">ATCC 27756</strain>
    </source>
</reference>
<accession>A5KQI9</accession>
<dbReference type="EMBL" id="AAVP02000016">
    <property type="protein sequence ID" value="EDK23379.1"/>
    <property type="molecule type" value="Genomic_DNA"/>
</dbReference>
<organism evidence="1 2">
    <name type="scientific">[Ruminococcus] torques ATCC 27756</name>
    <dbReference type="NCBI Taxonomy" id="411460"/>
    <lineage>
        <taxon>Bacteria</taxon>
        <taxon>Bacillati</taxon>
        <taxon>Bacillota</taxon>
        <taxon>Clostridia</taxon>
        <taxon>Lachnospirales</taxon>
        <taxon>Lachnospiraceae</taxon>
        <taxon>Mediterraneibacter</taxon>
    </lineage>
</organism>
<dbReference type="Proteomes" id="UP000003577">
    <property type="component" value="Unassembled WGS sequence"/>
</dbReference>
<evidence type="ECO:0000313" key="2">
    <source>
        <dbReference type="Proteomes" id="UP000003577"/>
    </source>
</evidence>
<dbReference type="PaxDb" id="411460-RUMTOR_02527"/>
<sequence length="37" mass="4614">MSFFFFSFFLYKIAPSFHSHIFKINDKKRENHGYLLR</sequence>